<name>A0A023AY03_GRENI</name>
<evidence type="ECO:0000313" key="5">
    <source>
        <dbReference type="EMBL" id="EZG43333.1"/>
    </source>
</evidence>
<keyword evidence="5" id="KW-0808">Transferase</keyword>
<evidence type="ECO:0000256" key="3">
    <source>
        <dbReference type="SAM" id="MobiDB-lite"/>
    </source>
</evidence>
<dbReference type="EMBL" id="AFNH02001326">
    <property type="protein sequence ID" value="EZG43333.1"/>
    <property type="molecule type" value="Genomic_DNA"/>
</dbReference>
<feature type="region of interest" description="Disordered" evidence="3">
    <location>
        <begin position="112"/>
        <end position="154"/>
    </location>
</feature>
<gene>
    <name evidence="5" type="ORF">GNI_176270</name>
</gene>
<proteinExistence type="predicted"/>
<dbReference type="GeneID" id="22915974"/>
<comment type="caution">
    <text evidence="5">The sequence shown here is derived from an EMBL/GenBank/DDBJ whole genome shotgun (WGS) entry which is preliminary data.</text>
</comment>
<evidence type="ECO:0000256" key="2">
    <source>
        <dbReference type="ARBA" id="ARBA00023242"/>
    </source>
</evidence>
<evidence type="ECO:0000313" key="6">
    <source>
        <dbReference type="Proteomes" id="UP000019763"/>
    </source>
</evidence>
<dbReference type="InterPro" id="IPR022702">
    <property type="entry name" value="Cytosine_MeTrfase1_RFD"/>
</dbReference>
<dbReference type="Pfam" id="PF12047">
    <property type="entry name" value="DNMT1-RFD"/>
    <property type="match status" value="1"/>
</dbReference>
<dbReference type="GO" id="GO:0005634">
    <property type="term" value="C:nucleus"/>
    <property type="evidence" value="ECO:0007669"/>
    <property type="project" value="UniProtKB-SubCell"/>
</dbReference>
<dbReference type="OrthoDB" id="348511at2759"/>
<evidence type="ECO:0000256" key="1">
    <source>
        <dbReference type="ARBA" id="ARBA00004123"/>
    </source>
</evidence>
<sequence>MEELPVYKDCATAPTRIPGNRPVRLIEPKHPLAPRGCVAYFKYGEEYYPEQTVPECYSSVHPTSTSGDVNCRCVTNFLIYNKRGERLLPLDSLEQPRHGGLVMYGALLPQGQSAPGGQLPPGQATGEYSQGQGGPYPQSQGGPYPTSQGQGHYGQTQAHYAEAQGHYAQALAQGHYDQSEYGQSQSQYGTSGYGASGYGGSGYGASGYGIRQEQGAAAYPSQSHISSASAVALAAAESRPRKRRGAIGSLKERCDREGLPGPYPVRAELESLWIDYGVDPMQPASFWLVSKQDVYYHLEVPANRYAAVCEPALIKYHLTARVIKTLQLNPNADFNAFLQELNWEQAQAWASGPWSGPWPGSSANISSCSSLWPSTAWREEAPPADLSEKSLLLHCDYIEQQLRLFCKHHRLLELLDSPFMTVFRLTSTTYKSALTQPLLVCAGMPLAYAVPGYPVEDTTSASTNSVEDEDEEHTTKLF</sequence>
<dbReference type="RefSeq" id="XP_011133404.1">
    <property type="nucleotide sequence ID" value="XM_011135102.1"/>
</dbReference>
<keyword evidence="6" id="KW-1185">Reference proteome</keyword>
<dbReference type="GO" id="GO:0032259">
    <property type="term" value="P:methylation"/>
    <property type="evidence" value="ECO:0007669"/>
    <property type="project" value="UniProtKB-KW"/>
</dbReference>
<evidence type="ECO:0000259" key="4">
    <source>
        <dbReference type="Pfam" id="PF12047"/>
    </source>
</evidence>
<accession>A0A023AY03</accession>
<keyword evidence="2" id="KW-0539">Nucleus</keyword>
<feature type="compositionally biased region" description="Low complexity" evidence="3">
    <location>
        <begin position="135"/>
        <end position="145"/>
    </location>
</feature>
<dbReference type="Proteomes" id="UP000019763">
    <property type="component" value="Unassembled WGS sequence"/>
</dbReference>
<dbReference type="AlphaFoldDB" id="A0A023AY03"/>
<organism evidence="5 6">
    <name type="scientific">Gregarina niphandrodes</name>
    <name type="common">Septate eugregarine</name>
    <dbReference type="NCBI Taxonomy" id="110365"/>
    <lineage>
        <taxon>Eukaryota</taxon>
        <taxon>Sar</taxon>
        <taxon>Alveolata</taxon>
        <taxon>Apicomplexa</taxon>
        <taxon>Conoidasida</taxon>
        <taxon>Gregarinasina</taxon>
        <taxon>Eugregarinorida</taxon>
        <taxon>Gregarinidae</taxon>
        <taxon>Gregarina</taxon>
    </lineage>
</organism>
<comment type="subcellular location">
    <subcellularLocation>
        <location evidence="1">Nucleus</location>
    </subcellularLocation>
</comment>
<feature type="domain" description="RFTS" evidence="4">
    <location>
        <begin position="273"/>
        <end position="341"/>
    </location>
</feature>
<dbReference type="GO" id="GO:0008168">
    <property type="term" value="F:methyltransferase activity"/>
    <property type="evidence" value="ECO:0007669"/>
    <property type="project" value="UniProtKB-KW"/>
</dbReference>
<reference evidence="5" key="1">
    <citation type="submission" date="2013-12" db="EMBL/GenBank/DDBJ databases">
        <authorList>
            <person name="Omoto C.K."/>
            <person name="Sibley D."/>
            <person name="Venepally P."/>
            <person name="Hadjithomas M."/>
            <person name="Karamycheva S."/>
            <person name="Brunk B."/>
            <person name="Roos D."/>
            <person name="Caler E."/>
            <person name="Lorenzi H."/>
        </authorList>
    </citation>
    <scope>NUCLEOTIDE SEQUENCE</scope>
</reference>
<feature type="region of interest" description="Disordered" evidence="3">
    <location>
        <begin position="458"/>
        <end position="478"/>
    </location>
</feature>
<keyword evidence="5" id="KW-0489">Methyltransferase</keyword>
<protein>
    <submittedName>
        <fullName evidence="5">Cytosine specific DNA methyltransferase replication foci domain protein</fullName>
    </submittedName>
</protein>
<dbReference type="VEuPathDB" id="CryptoDB:GNI_176270"/>